<dbReference type="EMBL" id="BLJE01000001">
    <property type="protein sequence ID" value="GFE63143.1"/>
    <property type="molecule type" value="Genomic_DNA"/>
</dbReference>
<dbReference type="Gene3D" id="3.40.710.10">
    <property type="entry name" value="DD-peptidase/beta-lactamase superfamily"/>
    <property type="match status" value="1"/>
</dbReference>
<evidence type="ECO:0000259" key="1">
    <source>
        <dbReference type="Pfam" id="PF00144"/>
    </source>
</evidence>
<dbReference type="Proteomes" id="UP000436822">
    <property type="component" value="Unassembled WGS sequence"/>
</dbReference>
<dbReference type="InterPro" id="IPR050789">
    <property type="entry name" value="Diverse_Enzym_Activities"/>
</dbReference>
<name>A0A6N6JA80_9RHOB</name>
<sequence>MLWPIIASLDDPLPAYLGPEAPDVTIAEALTMTSGLLFDGEPPKSVDDAGFSPFGPLARLHVFGTEAVLPDLTVDPAMQGQFAYQSVNTALLGAVLEAVYNQSLSQILSDLIWEPAGAASADWLSYSRADGVVAYCCLHARPKDWLQVGRYLLDNGTPEQPFLADNPWRDFILPDLAVSQRREGSYGWHLRHDVLDHEGETLAGPFAYLWAVEVKCFTCYLIMTWRLSALANVRSYCIQLSMN</sequence>
<feature type="domain" description="Beta-lactamase-related" evidence="1">
    <location>
        <begin position="8"/>
        <end position="137"/>
    </location>
</feature>
<dbReference type="SUPFAM" id="SSF56601">
    <property type="entry name" value="beta-lactamase/transpeptidase-like"/>
    <property type="match status" value="1"/>
</dbReference>
<comment type="caution">
    <text evidence="2">The sequence shown here is derived from an EMBL/GenBank/DDBJ whole genome shotgun (WGS) entry which is preliminary data.</text>
</comment>
<dbReference type="PANTHER" id="PTHR43283:SF7">
    <property type="entry name" value="BETA-LACTAMASE-RELATED DOMAIN-CONTAINING PROTEIN"/>
    <property type="match status" value="1"/>
</dbReference>
<protein>
    <recommendedName>
        <fullName evidence="1">Beta-lactamase-related domain-containing protein</fullName>
    </recommendedName>
</protein>
<dbReference type="OrthoDB" id="9814204at2"/>
<proteinExistence type="predicted"/>
<dbReference type="InterPro" id="IPR001466">
    <property type="entry name" value="Beta-lactam-related"/>
</dbReference>
<dbReference type="InterPro" id="IPR012338">
    <property type="entry name" value="Beta-lactam/transpept-like"/>
</dbReference>
<organism evidence="2 3">
    <name type="scientific">Litoreibacter roseus</name>
    <dbReference type="NCBI Taxonomy" id="2601869"/>
    <lineage>
        <taxon>Bacteria</taxon>
        <taxon>Pseudomonadati</taxon>
        <taxon>Pseudomonadota</taxon>
        <taxon>Alphaproteobacteria</taxon>
        <taxon>Rhodobacterales</taxon>
        <taxon>Roseobacteraceae</taxon>
        <taxon>Litoreibacter</taxon>
    </lineage>
</organism>
<dbReference type="RefSeq" id="WP_159804111.1">
    <property type="nucleotide sequence ID" value="NZ_BLJE01000001.1"/>
</dbReference>
<reference evidence="2 3" key="1">
    <citation type="submission" date="2019-12" db="EMBL/GenBank/DDBJ databases">
        <title>Litoreibacter badius sp. nov., a novel bacteriochlorophyll a-containing bacterium in the genus Litoreibacter.</title>
        <authorList>
            <person name="Kanamuro M."/>
            <person name="Takabe Y."/>
            <person name="Mori K."/>
            <person name="Takaichi S."/>
            <person name="Hanada S."/>
        </authorList>
    </citation>
    <scope>NUCLEOTIDE SEQUENCE [LARGE SCALE GENOMIC DNA]</scope>
    <source>
        <strain evidence="2 3">K6</strain>
    </source>
</reference>
<evidence type="ECO:0000313" key="3">
    <source>
        <dbReference type="Proteomes" id="UP000436822"/>
    </source>
</evidence>
<dbReference type="Pfam" id="PF00144">
    <property type="entry name" value="Beta-lactamase"/>
    <property type="match status" value="1"/>
</dbReference>
<accession>A0A6N6JA80</accession>
<dbReference type="AlphaFoldDB" id="A0A6N6JA80"/>
<gene>
    <name evidence="2" type="ORF">KIN_02170</name>
</gene>
<evidence type="ECO:0000313" key="2">
    <source>
        <dbReference type="EMBL" id="GFE63143.1"/>
    </source>
</evidence>
<keyword evidence="3" id="KW-1185">Reference proteome</keyword>
<dbReference type="PANTHER" id="PTHR43283">
    <property type="entry name" value="BETA-LACTAMASE-RELATED"/>
    <property type="match status" value="1"/>
</dbReference>